<dbReference type="Gene3D" id="1.25.40.10">
    <property type="entry name" value="Tetratricopeptide repeat domain"/>
    <property type="match status" value="1"/>
</dbReference>
<evidence type="ECO:0000256" key="2">
    <source>
        <dbReference type="ARBA" id="ARBA00022803"/>
    </source>
</evidence>
<dbReference type="AlphaFoldDB" id="A0A367ZL90"/>
<dbReference type="EMBL" id="QOQW01000026">
    <property type="protein sequence ID" value="RCK78172.1"/>
    <property type="molecule type" value="Genomic_DNA"/>
</dbReference>
<proteinExistence type="predicted"/>
<gene>
    <name evidence="4" type="ORF">OZSIB_1688</name>
</gene>
<sequence>MKRRLFWGIIVFGALFLPWREAALRSALDETGRLRQVPVPPAAGRGAERRVQAWLSRDPTSFAAWMAAGRGYLARKEFEQAIWAFRKAVEMQPLSSEARFLLGVAFERRGREGLPGDLTAWDRLAETEYRTAAGLDDHLPSRFNLGLLCERQGRYDEARREFEHILTIAPRSALGRRAKTALDRTVAADLLPRLLSQGLPLGGAVAEEGHE</sequence>
<evidence type="ECO:0000313" key="5">
    <source>
        <dbReference type="Proteomes" id="UP000252355"/>
    </source>
</evidence>
<name>A0A367ZL90_9BACT</name>
<feature type="repeat" description="TPR" evidence="3">
    <location>
        <begin position="139"/>
        <end position="172"/>
    </location>
</feature>
<evidence type="ECO:0000256" key="1">
    <source>
        <dbReference type="ARBA" id="ARBA00022737"/>
    </source>
</evidence>
<organism evidence="4 5">
    <name type="scientific">Candidatus Ozemobacter sibiricus</name>
    <dbReference type="NCBI Taxonomy" id="2268124"/>
    <lineage>
        <taxon>Bacteria</taxon>
        <taxon>Candidatus Ozemobacteria</taxon>
        <taxon>Candidatus Ozemobacterales</taxon>
        <taxon>Candidatus Ozemobacteraceae</taxon>
        <taxon>Candidatus Ozemobacter</taxon>
    </lineage>
</organism>
<feature type="repeat" description="TPR" evidence="3">
    <location>
        <begin position="62"/>
        <end position="95"/>
    </location>
</feature>
<evidence type="ECO:0000313" key="4">
    <source>
        <dbReference type="EMBL" id="RCK78172.1"/>
    </source>
</evidence>
<protein>
    <submittedName>
        <fullName evidence="4">Uncharacterized protein</fullName>
    </submittedName>
</protein>
<dbReference type="InterPro" id="IPR013105">
    <property type="entry name" value="TPR_2"/>
</dbReference>
<dbReference type="SUPFAM" id="SSF48452">
    <property type="entry name" value="TPR-like"/>
    <property type="match status" value="1"/>
</dbReference>
<dbReference type="PROSITE" id="PS50005">
    <property type="entry name" value="TPR"/>
    <property type="match status" value="2"/>
</dbReference>
<dbReference type="Proteomes" id="UP000252355">
    <property type="component" value="Unassembled WGS sequence"/>
</dbReference>
<accession>A0A367ZL90</accession>
<dbReference type="Pfam" id="PF13432">
    <property type="entry name" value="TPR_16"/>
    <property type="match status" value="1"/>
</dbReference>
<dbReference type="InterPro" id="IPR019734">
    <property type="entry name" value="TPR_rpt"/>
</dbReference>
<comment type="caution">
    <text evidence="4">The sequence shown here is derived from an EMBL/GenBank/DDBJ whole genome shotgun (WGS) entry which is preliminary data.</text>
</comment>
<dbReference type="Pfam" id="PF07719">
    <property type="entry name" value="TPR_2"/>
    <property type="match status" value="1"/>
</dbReference>
<dbReference type="InterPro" id="IPR011990">
    <property type="entry name" value="TPR-like_helical_dom_sf"/>
</dbReference>
<dbReference type="SMART" id="SM00028">
    <property type="entry name" value="TPR"/>
    <property type="match status" value="2"/>
</dbReference>
<keyword evidence="2 3" id="KW-0802">TPR repeat</keyword>
<reference evidence="4 5" key="1">
    <citation type="submission" date="2018-05" db="EMBL/GenBank/DDBJ databases">
        <title>A metagenomic window into the 2 km-deep terrestrial subsurface aquifer revealed taxonomically and functionally diverse microbial community comprising novel uncultured bacterial lineages.</title>
        <authorList>
            <person name="Kadnikov V.V."/>
            <person name="Mardanov A.V."/>
            <person name="Beletsky A.V."/>
            <person name="Banks D."/>
            <person name="Pimenov N.V."/>
            <person name="Frank Y.A."/>
            <person name="Karnachuk O.V."/>
            <person name="Ravin N.V."/>
        </authorList>
    </citation>
    <scope>NUCLEOTIDE SEQUENCE [LARGE SCALE GENOMIC DNA]</scope>
    <source>
        <strain evidence="4">BY5</strain>
    </source>
</reference>
<evidence type="ECO:0000256" key="3">
    <source>
        <dbReference type="PROSITE-ProRule" id="PRU00339"/>
    </source>
</evidence>
<keyword evidence="1" id="KW-0677">Repeat</keyword>